<organism evidence="3 4">
    <name type="scientific">Mycobacterium tuberculosis</name>
    <dbReference type="NCBI Taxonomy" id="1773"/>
    <lineage>
        <taxon>Bacteria</taxon>
        <taxon>Bacillati</taxon>
        <taxon>Actinomycetota</taxon>
        <taxon>Actinomycetes</taxon>
        <taxon>Mycobacteriales</taxon>
        <taxon>Mycobacteriaceae</taxon>
        <taxon>Mycobacterium</taxon>
        <taxon>Mycobacterium tuberculosis complex</taxon>
    </lineage>
</organism>
<protein>
    <recommendedName>
        <fullName evidence="5">Branched-chain amino acid ABC transporter permease</fullName>
    </recommendedName>
</protein>
<feature type="signal peptide" evidence="2">
    <location>
        <begin position="1"/>
        <end position="22"/>
    </location>
</feature>
<dbReference type="AlphaFoldDB" id="A0ABD4Q538"/>
<evidence type="ECO:0000313" key="3">
    <source>
        <dbReference type="EMBL" id="MBP0685741.1"/>
    </source>
</evidence>
<accession>A0ABD4Q538</accession>
<evidence type="ECO:0000256" key="2">
    <source>
        <dbReference type="SAM" id="SignalP"/>
    </source>
</evidence>
<evidence type="ECO:0000256" key="1">
    <source>
        <dbReference type="SAM" id="Phobius"/>
    </source>
</evidence>
<name>A0ABD4Q538_MYCTX</name>
<gene>
    <name evidence="3" type="ORF">J8J21_22100</name>
</gene>
<dbReference type="EMBL" id="JAGIZI010000493">
    <property type="protein sequence ID" value="MBP0685741.1"/>
    <property type="molecule type" value="Genomic_DNA"/>
</dbReference>
<proteinExistence type="predicted"/>
<reference evidence="3 4" key="1">
    <citation type="submission" date="2021-03" db="EMBL/GenBank/DDBJ databases">
        <title>Whole Genome Sequencing of Mycobacterium tuberculosis clinical isolates from Arunachal Pradesh, India.</title>
        <authorList>
            <person name="Singh S."/>
            <person name="Mudliar S.R."/>
            <person name="Kulsum U."/>
            <person name="Rufai S.B."/>
            <person name="Singh P.K."/>
            <person name="Umpo M."/>
            <person name="Nyori M."/>
        </authorList>
    </citation>
    <scope>NUCLEOTIDE SEQUENCE [LARGE SCALE GENOMIC DNA]</scope>
    <source>
        <strain evidence="3 4">OMICS/BPL/0142/20/SP</strain>
    </source>
</reference>
<evidence type="ECO:0008006" key="5">
    <source>
        <dbReference type="Google" id="ProtNLM"/>
    </source>
</evidence>
<feature type="transmembrane region" description="Helical" evidence="1">
    <location>
        <begin position="32"/>
        <end position="49"/>
    </location>
</feature>
<comment type="caution">
    <text evidence="3">The sequence shown here is derived from an EMBL/GenBank/DDBJ whole genome shotgun (WGS) entry which is preliminary data.</text>
</comment>
<dbReference type="Proteomes" id="UP000671119">
    <property type="component" value="Unassembled WGS sequence"/>
</dbReference>
<keyword evidence="2" id="KW-0732">Signal</keyword>
<sequence length="65" mass="6684">MALRAILLVLLLASLAAVPAFAASSQTFLSIVFAKSLAVLGILLLLQAGQVSFGHGMFFATGAYT</sequence>
<feature type="chain" id="PRO_5044878988" description="Branched-chain amino acid ABC transporter permease" evidence="2">
    <location>
        <begin position="23"/>
        <end position="65"/>
    </location>
</feature>
<keyword evidence="1" id="KW-0812">Transmembrane</keyword>
<keyword evidence="1" id="KW-1133">Transmembrane helix</keyword>
<keyword evidence="1" id="KW-0472">Membrane</keyword>
<evidence type="ECO:0000313" key="4">
    <source>
        <dbReference type="Proteomes" id="UP000671119"/>
    </source>
</evidence>
<feature type="non-terminal residue" evidence="3">
    <location>
        <position position="65"/>
    </location>
</feature>